<feature type="transmembrane region" description="Helical" evidence="6">
    <location>
        <begin position="352"/>
        <end position="371"/>
    </location>
</feature>
<evidence type="ECO:0000256" key="5">
    <source>
        <dbReference type="ARBA" id="ARBA00023136"/>
    </source>
</evidence>
<dbReference type="InterPro" id="IPR011701">
    <property type="entry name" value="MFS"/>
</dbReference>
<dbReference type="Proteomes" id="UP000282977">
    <property type="component" value="Unassembled WGS sequence"/>
</dbReference>
<feature type="transmembrane region" description="Helical" evidence="6">
    <location>
        <begin position="170"/>
        <end position="188"/>
    </location>
</feature>
<dbReference type="PANTHER" id="PTHR43124">
    <property type="entry name" value="PURINE EFFLUX PUMP PBUE"/>
    <property type="match status" value="1"/>
</dbReference>
<dbReference type="InterPro" id="IPR036259">
    <property type="entry name" value="MFS_trans_sf"/>
</dbReference>
<reference evidence="8 9" key="1">
    <citation type="submission" date="2019-01" db="EMBL/GenBank/DDBJ databases">
        <authorList>
            <person name="Chen W.-M."/>
        </authorList>
    </citation>
    <scope>NUCLEOTIDE SEQUENCE [LARGE SCALE GENOMIC DNA]</scope>
    <source>
        <strain evidence="8 9">TLA-22</strain>
    </source>
</reference>
<keyword evidence="4 6" id="KW-1133">Transmembrane helix</keyword>
<evidence type="ECO:0000256" key="2">
    <source>
        <dbReference type="ARBA" id="ARBA00022475"/>
    </source>
</evidence>
<evidence type="ECO:0000313" key="8">
    <source>
        <dbReference type="EMBL" id="RVT43816.1"/>
    </source>
</evidence>
<comment type="subcellular location">
    <subcellularLocation>
        <location evidence="1">Cell membrane</location>
        <topology evidence="1">Multi-pass membrane protein</topology>
    </subcellularLocation>
</comment>
<dbReference type="SUPFAM" id="SSF103473">
    <property type="entry name" value="MFS general substrate transporter"/>
    <property type="match status" value="1"/>
</dbReference>
<proteinExistence type="predicted"/>
<evidence type="ECO:0000256" key="4">
    <source>
        <dbReference type="ARBA" id="ARBA00022989"/>
    </source>
</evidence>
<evidence type="ECO:0000256" key="6">
    <source>
        <dbReference type="SAM" id="Phobius"/>
    </source>
</evidence>
<feature type="transmembrane region" description="Helical" evidence="6">
    <location>
        <begin position="261"/>
        <end position="280"/>
    </location>
</feature>
<dbReference type="PROSITE" id="PS50850">
    <property type="entry name" value="MFS"/>
    <property type="match status" value="1"/>
</dbReference>
<feature type="transmembrane region" description="Helical" evidence="6">
    <location>
        <begin position="316"/>
        <end position="340"/>
    </location>
</feature>
<dbReference type="Pfam" id="PF07690">
    <property type="entry name" value="MFS_1"/>
    <property type="match status" value="1"/>
</dbReference>
<accession>A0A437JD18</accession>
<dbReference type="EMBL" id="RZUL01000001">
    <property type="protein sequence ID" value="RVT43816.1"/>
    <property type="molecule type" value="Genomic_DNA"/>
</dbReference>
<evidence type="ECO:0000313" key="9">
    <source>
        <dbReference type="Proteomes" id="UP000282977"/>
    </source>
</evidence>
<dbReference type="PANTHER" id="PTHR43124:SF3">
    <property type="entry name" value="CHLORAMPHENICOL EFFLUX PUMP RV0191"/>
    <property type="match status" value="1"/>
</dbReference>
<sequence>MSLENSRVRPDWWIVALLWGAFFLNQADRQVYNVVLPLIQAELHLSSAAMGLVASIFTLAYGLLVPFAGIAGDTFNRRWVIVASLLVFSLGTVTTALASTLIMLIICRGVATGAGEAFYAPAASALIAETHVETRGRALAVHQTANYTGIVLGSLITGWIAERFGWRASFLVYGITGIFWALVIAAAAKRAPRVIRPAVKMSSQVRELGSSMRYVARSPRLLAQLLAFGGLVFGLTGFLTWTPTLLHERFGLSITEAGFSAVFYHHLLAYISLLASSAVTDLLIRRFPRVRLLFMAGGLILSAPAILLAARADSLWIVYLGFALYGLCRGVYDAGLFAAIFDEVDDARRSTVIGLLISSGFLIGAAAPVVMGAMKARYGLEAGLAMIAVVQIIAGAILLAATLRPPSSRYEN</sequence>
<dbReference type="OrthoDB" id="7497327at2"/>
<keyword evidence="5 6" id="KW-0472">Membrane</keyword>
<feature type="transmembrane region" description="Helical" evidence="6">
    <location>
        <begin position="383"/>
        <end position="403"/>
    </location>
</feature>
<feature type="transmembrane region" description="Helical" evidence="6">
    <location>
        <begin position="292"/>
        <end position="310"/>
    </location>
</feature>
<evidence type="ECO:0000256" key="1">
    <source>
        <dbReference type="ARBA" id="ARBA00004651"/>
    </source>
</evidence>
<protein>
    <submittedName>
        <fullName evidence="8">MFS transporter</fullName>
    </submittedName>
</protein>
<dbReference type="AlphaFoldDB" id="A0A437JD18"/>
<dbReference type="GO" id="GO:0022857">
    <property type="term" value="F:transmembrane transporter activity"/>
    <property type="evidence" value="ECO:0007669"/>
    <property type="project" value="InterPro"/>
</dbReference>
<comment type="caution">
    <text evidence="8">The sequence shown here is derived from an EMBL/GenBank/DDBJ whole genome shotgun (WGS) entry which is preliminary data.</text>
</comment>
<dbReference type="GO" id="GO:0005886">
    <property type="term" value="C:plasma membrane"/>
    <property type="evidence" value="ECO:0007669"/>
    <property type="project" value="UniProtKB-SubCell"/>
</dbReference>
<evidence type="ECO:0000256" key="3">
    <source>
        <dbReference type="ARBA" id="ARBA00022692"/>
    </source>
</evidence>
<keyword evidence="9" id="KW-1185">Reference proteome</keyword>
<evidence type="ECO:0000259" key="7">
    <source>
        <dbReference type="PROSITE" id="PS50850"/>
    </source>
</evidence>
<keyword evidence="2" id="KW-1003">Cell membrane</keyword>
<feature type="domain" description="Major facilitator superfamily (MFS) profile" evidence="7">
    <location>
        <begin position="14"/>
        <end position="408"/>
    </location>
</feature>
<dbReference type="Gene3D" id="1.20.1250.20">
    <property type="entry name" value="MFS general substrate transporter like domains"/>
    <property type="match status" value="1"/>
</dbReference>
<feature type="transmembrane region" description="Helical" evidence="6">
    <location>
        <begin position="45"/>
        <end position="67"/>
    </location>
</feature>
<organism evidence="8 9">
    <name type="scientific">Sphingobium algorifonticola</name>
    <dbReference type="NCBI Taxonomy" id="2008318"/>
    <lineage>
        <taxon>Bacteria</taxon>
        <taxon>Pseudomonadati</taxon>
        <taxon>Pseudomonadota</taxon>
        <taxon>Alphaproteobacteria</taxon>
        <taxon>Sphingomonadales</taxon>
        <taxon>Sphingomonadaceae</taxon>
        <taxon>Sphingobium</taxon>
    </lineage>
</organism>
<gene>
    <name evidence="8" type="ORF">ENE74_04260</name>
</gene>
<dbReference type="InterPro" id="IPR020846">
    <property type="entry name" value="MFS_dom"/>
</dbReference>
<keyword evidence="3 6" id="KW-0812">Transmembrane</keyword>
<name>A0A437JD18_9SPHN</name>
<feature type="transmembrane region" description="Helical" evidence="6">
    <location>
        <begin position="79"/>
        <end position="106"/>
    </location>
</feature>
<dbReference type="InterPro" id="IPR050189">
    <property type="entry name" value="MFS_Efflux_Transporters"/>
</dbReference>
<dbReference type="RefSeq" id="WP_127689355.1">
    <property type="nucleotide sequence ID" value="NZ_RZUL01000001.1"/>
</dbReference>
<feature type="transmembrane region" description="Helical" evidence="6">
    <location>
        <begin position="221"/>
        <end position="241"/>
    </location>
</feature>